<dbReference type="NCBIfam" id="TIGR04183">
    <property type="entry name" value="Por_Secre_tail"/>
    <property type="match status" value="1"/>
</dbReference>
<evidence type="ECO:0000259" key="5">
    <source>
        <dbReference type="Pfam" id="PF12708"/>
    </source>
</evidence>
<dbReference type="Pfam" id="PF24517">
    <property type="entry name" value="CBM96"/>
    <property type="match status" value="1"/>
</dbReference>
<dbReference type="Gene3D" id="2.160.20.10">
    <property type="entry name" value="Single-stranded right-handed beta-helix, Pectin lyase-like"/>
    <property type="match status" value="1"/>
</dbReference>
<dbReference type="Pfam" id="PF18962">
    <property type="entry name" value="Por_Secre_tail"/>
    <property type="match status" value="1"/>
</dbReference>
<dbReference type="NCBIfam" id="NF033679">
    <property type="entry name" value="DNRLRE_dom"/>
    <property type="match status" value="1"/>
</dbReference>
<dbReference type="EMBL" id="FQYP01000001">
    <property type="protein sequence ID" value="SHI30108.1"/>
    <property type="molecule type" value="Genomic_DNA"/>
</dbReference>
<feature type="transmembrane region" description="Helical" evidence="4">
    <location>
        <begin position="6"/>
        <end position="23"/>
    </location>
</feature>
<feature type="domain" description="Carbohydrate-binding module family 96" evidence="7">
    <location>
        <begin position="406"/>
        <end position="542"/>
    </location>
</feature>
<dbReference type="STRING" id="570521.SAMN04488508_1012"/>
<dbReference type="InterPro" id="IPR026444">
    <property type="entry name" value="Secre_tail"/>
</dbReference>
<gene>
    <name evidence="8" type="ORF">SAMN04488508_1012</name>
</gene>
<accession>A0A1M6A109</accession>
<dbReference type="Proteomes" id="UP000184432">
    <property type="component" value="Unassembled WGS sequence"/>
</dbReference>
<evidence type="ECO:0000259" key="7">
    <source>
        <dbReference type="Pfam" id="PF24517"/>
    </source>
</evidence>
<keyword evidence="9" id="KW-1185">Reference proteome</keyword>
<name>A0A1M6A109_9FLAO</name>
<keyword evidence="3" id="KW-0732">Signal</keyword>
<keyword evidence="4" id="KW-1133">Transmembrane helix</keyword>
<dbReference type="OrthoDB" id="1183463at2"/>
<organism evidence="8 9">
    <name type="scientific">Aquimarina spongiae</name>
    <dbReference type="NCBI Taxonomy" id="570521"/>
    <lineage>
        <taxon>Bacteria</taxon>
        <taxon>Pseudomonadati</taxon>
        <taxon>Bacteroidota</taxon>
        <taxon>Flavobacteriia</taxon>
        <taxon>Flavobacteriales</taxon>
        <taxon>Flavobacteriaceae</taxon>
        <taxon>Aquimarina</taxon>
    </lineage>
</organism>
<dbReference type="RefSeq" id="WP_073312325.1">
    <property type="nucleotide sequence ID" value="NZ_FQYP01000001.1"/>
</dbReference>
<dbReference type="AlphaFoldDB" id="A0A1M6A109"/>
<dbReference type="InterPro" id="IPR012334">
    <property type="entry name" value="Pectin_lyas_fold"/>
</dbReference>
<evidence type="ECO:0000256" key="4">
    <source>
        <dbReference type="SAM" id="Phobius"/>
    </source>
</evidence>
<protein>
    <submittedName>
        <fullName evidence="8">Por secretion system C-terminal sorting domain-containing protein</fullName>
    </submittedName>
</protein>
<feature type="domain" description="Rhamnogalacturonase A/B/Epimerase-like pectate lyase" evidence="5">
    <location>
        <begin position="78"/>
        <end position="242"/>
    </location>
</feature>
<evidence type="ECO:0000256" key="2">
    <source>
        <dbReference type="ARBA" id="ARBA00022525"/>
    </source>
</evidence>
<dbReference type="GO" id="GO:0005576">
    <property type="term" value="C:extracellular region"/>
    <property type="evidence" value="ECO:0007669"/>
    <property type="project" value="UniProtKB-SubCell"/>
</dbReference>
<dbReference type="InterPro" id="IPR024535">
    <property type="entry name" value="RHGA/B-epi-like_pectate_lyase"/>
</dbReference>
<reference evidence="9" key="1">
    <citation type="submission" date="2016-11" db="EMBL/GenBank/DDBJ databases">
        <authorList>
            <person name="Varghese N."/>
            <person name="Submissions S."/>
        </authorList>
    </citation>
    <scope>NUCLEOTIDE SEQUENCE [LARGE SCALE GENOMIC DNA]</scope>
    <source>
        <strain evidence="9">DSM 22623</strain>
    </source>
</reference>
<evidence type="ECO:0000259" key="6">
    <source>
        <dbReference type="Pfam" id="PF18962"/>
    </source>
</evidence>
<evidence type="ECO:0000313" key="8">
    <source>
        <dbReference type="EMBL" id="SHI30108.1"/>
    </source>
</evidence>
<evidence type="ECO:0000256" key="3">
    <source>
        <dbReference type="ARBA" id="ARBA00022729"/>
    </source>
</evidence>
<evidence type="ECO:0000256" key="1">
    <source>
        <dbReference type="ARBA" id="ARBA00004613"/>
    </source>
</evidence>
<comment type="subcellular location">
    <subcellularLocation>
        <location evidence="1">Secreted</location>
    </subcellularLocation>
</comment>
<dbReference type="InterPro" id="IPR011050">
    <property type="entry name" value="Pectin_lyase_fold/virulence"/>
</dbReference>
<dbReference type="InterPro" id="IPR055372">
    <property type="entry name" value="CBM96"/>
</dbReference>
<feature type="domain" description="Secretion system C-terminal sorting" evidence="6">
    <location>
        <begin position="563"/>
        <end position="621"/>
    </location>
</feature>
<dbReference type="SUPFAM" id="SSF51126">
    <property type="entry name" value="Pectin lyase-like"/>
    <property type="match status" value="1"/>
</dbReference>
<keyword evidence="4" id="KW-0812">Transmembrane</keyword>
<evidence type="ECO:0000313" key="9">
    <source>
        <dbReference type="Proteomes" id="UP000184432"/>
    </source>
</evidence>
<keyword evidence="2" id="KW-0964">Secreted</keyword>
<dbReference type="Pfam" id="PF12708">
    <property type="entry name" value="Pect-lyase_RHGA_epim"/>
    <property type="match status" value="1"/>
</dbReference>
<proteinExistence type="predicted"/>
<sequence>MKENRLDYNVIIFIILLMILTTTKMRGQRFIGDAGVTFDNSKNDINYPFMREWQKAGVEGGIPLRNTLPIKITLAPTDSKGIQDAINQVDTGGEPSVILLKEGTYTIDQPIQLKSNVILRGESKNQVVLEVIIRSNGSNNKQVITFDDVRKSGLEDLTFEYIPNKSIILYDDRNVPLNRFCGSRCFSNDPEGDKNMYVSFVRMKENSKNCWIDNCVFKNSGSDPLEIWGNHITCRNNFIDACYNKGGGGNGYYDIRGDYNLFAYEKVRRIRHFTIQQKAKYNVVTQCEIEVDVNFHNGDRGFNLVENNRITSLQWRSWGAFASGGFRYGHDKPGPNNIIFNNITKGRGNSEQFGGNDKVFVFDQYSKPRVLKNAPPSGNTFYPVVLNGNGGNNGEGCEEILEITAWQDAYLQGNASFNATSLRVEKGKRVSYLKFEIPEDIEDVTGAVLEMSVSNDSGSGLIEVYKGNSNDWTETNLSTSNKPDEMGKLGSLNTSYGVGQYYQWELSGITPGEIIALIVKQIDGNDVSFSSKEGNRPPKLVLELECEEQQESDVSQGFIEMKIFPNPTNDFLTVSGVESGETIMLYDFLGNILKSIISKGEEDRLDLSEIPSGQYVIKAIGNSLILIKE</sequence>
<keyword evidence="4" id="KW-0472">Membrane</keyword>